<evidence type="ECO:0000313" key="3">
    <source>
        <dbReference type="Proteomes" id="UP000027730"/>
    </source>
</evidence>
<keyword evidence="3" id="KW-1185">Reference proteome</keyword>
<feature type="region of interest" description="Disordered" evidence="1">
    <location>
        <begin position="377"/>
        <end position="398"/>
    </location>
</feature>
<dbReference type="HOGENOM" id="CLU_528888_0_0_1"/>
<dbReference type="EMBL" id="KL584706">
    <property type="protein sequence ID" value="KEQ74989.1"/>
    <property type="molecule type" value="Genomic_DNA"/>
</dbReference>
<feature type="region of interest" description="Disordered" evidence="1">
    <location>
        <begin position="1"/>
        <end position="94"/>
    </location>
</feature>
<dbReference type="GeneID" id="25409769"/>
<feature type="region of interest" description="Disordered" evidence="1">
    <location>
        <begin position="459"/>
        <end position="515"/>
    </location>
</feature>
<organism evidence="2 3">
    <name type="scientific">Aureobasidium namibiae CBS 147.97</name>
    <dbReference type="NCBI Taxonomy" id="1043004"/>
    <lineage>
        <taxon>Eukaryota</taxon>
        <taxon>Fungi</taxon>
        <taxon>Dikarya</taxon>
        <taxon>Ascomycota</taxon>
        <taxon>Pezizomycotina</taxon>
        <taxon>Dothideomycetes</taxon>
        <taxon>Dothideomycetidae</taxon>
        <taxon>Dothideales</taxon>
        <taxon>Saccotheciaceae</taxon>
        <taxon>Aureobasidium</taxon>
    </lineage>
</organism>
<feature type="compositionally biased region" description="Basic and acidic residues" evidence="1">
    <location>
        <begin position="377"/>
        <end position="386"/>
    </location>
</feature>
<feature type="compositionally biased region" description="Low complexity" evidence="1">
    <location>
        <begin position="133"/>
        <end position="156"/>
    </location>
</feature>
<protein>
    <submittedName>
        <fullName evidence="2">Uncharacterized protein</fullName>
    </submittedName>
</protein>
<dbReference type="Proteomes" id="UP000027730">
    <property type="component" value="Unassembled WGS sequence"/>
</dbReference>
<feature type="compositionally biased region" description="Basic and acidic residues" evidence="1">
    <location>
        <begin position="76"/>
        <end position="85"/>
    </location>
</feature>
<name>A0A074WTU1_9PEZI</name>
<feature type="compositionally biased region" description="Polar residues" evidence="1">
    <location>
        <begin position="297"/>
        <end position="306"/>
    </location>
</feature>
<feature type="compositionally biased region" description="Polar residues" evidence="1">
    <location>
        <begin position="15"/>
        <end position="31"/>
    </location>
</feature>
<feature type="compositionally biased region" description="Polar residues" evidence="1">
    <location>
        <begin position="260"/>
        <end position="278"/>
    </location>
</feature>
<feature type="region of interest" description="Disordered" evidence="1">
    <location>
        <begin position="118"/>
        <end position="156"/>
    </location>
</feature>
<reference evidence="2 3" key="1">
    <citation type="journal article" date="2014" name="BMC Genomics">
        <title>Genome sequencing of four Aureobasidium pullulans varieties: biotechnological potential, stress tolerance, and description of new species.</title>
        <authorList>
            <person name="Gostin Ar C."/>
            <person name="Ohm R.A."/>
            <person name="Kogej T."/>
            <person name="Sonjak S."/>
            <person name="Turk M."/>
            <person name="Zajc J."/>
            <person name="Zalar P."/>
            <person name="Grube M."/>
            <person name="Sun H."/>
            <person name="Han J."/>
            <person name="Sharma A."/>
            <person name="Chiniquy J."/>
            <person name="Ngan C.Y."/>
            <person name="Lipzen A."/>
            <person name="Barry K."/>
            <person name="Grigoriev I.V."/>
            <person name="Gunde-Cimerman N."/>
        </authorList>
    </citation>
    <scope>NUCLEOTIDE SEQUENCE [LARGE SCALE GENOMIC DNA]</scope>
    <source>
        <strain evidence="2 3">CBS 147.97</strain>
    </source>
</reference>
<sequence length="515" mass="55910">MASQPQKPVRVGFVEQQQPEQPGRSPTSEKSSPLHLFEGWSASSLFLPSGPGLHPPHSSLPQPSPKSQLSQSNPFEEGRPLRLGERPQGSLRLPDHILADEGLFASLENDREDGFAMKHAPTIELHPAKHNLSPAAAASTPASSSSDKWSSSEASSFAHIVQRERVSKKNFRKTMVAPPHLLAPTSTRPAPTRAIVSSPAIVMQSAPPSPSIRPPVKSMTFSDTLVESRNPSPNRQDAAHSHIAFHNSRLKTRRARISIAPNNPAGTSLHRNPTSSPSRGRHRSLAIQDTRPHITAQAKSSDSVPTRGTRHKSSHPGDPVSFVSTAGSVVEMISPGPEEAATVPPPGEPPKQGVLRVLTIHSIVPAPIRREATKLLHSETSTRRQSEQPSTISKLPSPGSRCFGFFSLRSHRRRRSTHTSVQTVSTSRSVTSKRKTSYVGADGQEYTHRPVAGLSFLPSEMQRVNTPPMSRGKRSPDSRPKGFFFDYASPPGDEVETRRDSVAGSTKLSRVPSYP</sequence>
<dbReference type="OrthoDB" id="3648773at2759"/>
<proteinExistence type="predicted"/>
<dbReference type="AlphaFoldDB" id="A0A074WTU1"/>
<evidence type="ECO:0000256" key="1">
    <source>
        <dbReference type="SAM" id="MobiDB-lite"/>
    </source>
</evidence>
<dbReference type="RefSeq" id="XP_013428968.1">
    <property type="nucleotide sequence ID" value="XM_013573514.1"/>
</dbReference>
<accession>A0A074WTU1</accession>
<gene>
    <name evidence="2" type="ORF">M436DRAFT_42484</name>
</gene>
<evidence type="ECO:0000313" key="2">
    <source>
        <dbReference type="EMBL" id="KEQ74989.1"/>
    </source>
</evidence>
<feature type="region of interest" description="Disordered" evidence="1">
    <location>
        <begin position="260"/>
        <end position="322"/>
    </location>
</feature>
<feature type="compositionally biased region" description="Low complexity" evidence="1">
    <location>
        <begin position="41"/>
        <end position="74"/>
    </location>
</feature>